<organism evidence="2 3">
    <name type="scientific">Piscibacillus salipiscarius</name>
    <dbReference type="NCBI Taxonomy" id="299480"/>
    <lineage>
        <taxon>Bacteria</taxon>
        <taxon>Bacillati</taxon>
        <taxon>Bacillota</taxon>
        <taxon>Bacilli</taxon>
        <taxon>Bacillales</taxon>
        <taxon>Bacillaceae</taxon>
        <taxon>Piscibacillus</taxon>
    </lineage>
</organism>
<protein>
    <submittedName>
        <fullName evidence="2">Uncharacterized protein</fullName>
    </submittedName>
</protein>
<accession>A0ABW5Q7K2</accession>
<dbReference type="RefSeq" id="WP_054752233.1">
    <property type="nucleotide sequence ID" value="NZ_JBHUMZ010000011.1"/>
</dbReference>
<feature type="transmembrane region" description="Helical" evidence="1">
    <location>
        <begin position="43"/>
        <end position="68"/>
    </location>
</feature>
<evidence type="ECO:0000256" key="1">
    <source>
        <dbReference type="SAM" id="Phobius"/>
    </source>
</evidence>
<dbReference type="EMBL" id="JBHUMZ010000011">
    <property type="protein sequence ID" value="MFD2637814.1"/>
    <property type="molecule type" value="Genomic_DNA"/>
</dbReference>
<proteinExistence type="predicted"/>
<name>A0ABW5Q7K2_9BACI</name>
<keyword evidence="3" id="KW-1185">Reference proteome</keyword>
<evidence type="ECO:0000313" key="3">
    <source>
        <dbReference type="Proteomes" id="UP001597452"/>
    </source>
</evidence>
<comment type="caution">
    <text evidence="2">The sequence shown here is derived from an EMBL/GenBank/DDBJ whole genome shotgun (WGS) entry which is preliminary data.</text>
</comment>
<keyword evidence="1" id="KW-0812">Transmembrane</keyword>
<feature type="transmembrane region" description="Helical" evidence="1">
    <location>
        <begin position="17"/>
        <end position="36"/>
    </location>
</feature>
<sequence length="69" mass="7691">MLLSINWYDWITPTNPTAAVVIGITFSILIAFMVWYESREWKVFFAFAGIGVGVSLIATGILDVVGFFN</sequence>
<gene>
    <name evidence="2" type="ORF">ACFSW4_02855</name>
</gene>
<keyword evidence="1" id="KW-1133">Transmembrane helix</keyword>
<evidence type="ECO:0000313" key="2">
    <source>
        <dbReference type="EMBL" id="MFD2637814.1"/>
    </source>
</evidence>
<dbReference type="Proteomes" id="UP001597452">
    <property type="component" value="Unassembled WGS sequence"/>
</dbReference>
<reference evidence="3" key="1">
    <citation type="journal article" date="2019" name="Int. J. Syst. Evol. Microbiol.">
        <title>The Global Catalogue of Microorganisms (GCM) 10K type strain sequencing project: providing services to taxonomists for standard genome sequencing and annotation.</title>
        <authorList>
            <consortium name="The Broad Institute Genomics Platform"/>
            <consortium name="The Broad Institute Genome Sequencing Center for Infectious Disease"/>
            <person name="Wu L."/>
            <person name="Ma J."/>
        </authorList>
    </citation>
    <scope>NUCLEOTIDE SEQUENCE [LARGE SCALE GENOMIC DNA]</scope>
    <source>
        <strain evidence="3">TISTR 1571</strain>
    </source>
</reference>
<keyword evidence="1" id="KW-0472">Membrane</keyword>